<evidence type="ECO:0000256" key="3">
    <source>
        <dbReference type="ARBA" id="ARBA00023125"/>
    </source>
</evidence>
<evidence type="ECO:0000313" key="9">
    <source>
        <dbReference type="Proteomes" id="UP000198923"/>
    </source>
</evidence>
<dbReference type="GO" id="GO:0006355">
    <property type="term" value="P:regulation of DNA-templated transcription"/>
    <property type="evidence" value="ECO:0007669"/>
    <property type="project" value="InterPro"/>
</dbReference>
<evidence type="ECO:0000256" key="2">
    <source>
        <dbReference type="ARBA" id="ARBA00023015"/>
    </source>
</evidence>
<proteinExistence type="predicted"/>
<dbReference type="InterPro" id="IPR039420">
    <property type="entry name" value="WalR-like"/>
</dbReference>
<dbReference type="InterPro" id="IPR016032">
    <property type="entry name" value="Sig_transdc_resp-reg_C-effctor"/>
</dbReference>
<keyword evidence="4" id="KW-0804">Transcription</keyword>
<evidence type="ECO:0000256" key="4">
    <source>
        <dbReference type="ARBA" id="ARBA00023163"/>
    </source>
</evidence>
<feature type="modified residue" description="4-aspartylphosphate" evidence="5">
    <location>
        <position position="54"/>
    </location>
</feature>
<dbReference type="Pfam" id="PF00196">
    <property type="entry name" value="GerE"/>
    <property type="match status" value="1"/>
</dbReference>
<keyword evidence="9" id="KW-1185">Reference proteome</keyword>
<accession>A0A1G8JT44</accession>
<dbReference type="OrthoDB" id="154278at2"/>
<dbReference type="InterPro" id="IPR001789">
    <property type="entry name" value="Sig_transdc_resp-reg_receiver"/>
</dbReference>
<dbReference type="SMART" id="SM00421">
    <property type="entry name" value="HTH_LUXR"/>
    <property type="match status" value="1"/>
</dbReference>
<dbReference type="GO" id="GO:0000160">
    <property type="term" value="P:phosphorelay signal transduction system"/>
    <property type="evidence" value="ECO:0007669"/>
    <property type="project" value="InterPro"/>
</dbReference>
<organism evidence="8 9">
    <name type="scientific">Sinosporangium album</name>
    <dbReference type="NCBI Taxonomy" id="504805"/>
    <lineage>
        <taxon>Bacteria</taxon>
        <taxon>Bacillati</taxon>
        <taxon>Actinomycetota</taxon>
        <taxon>Actinomycetes</taxon>
        <taxon>Streptosporangiales</taxon>
        <taxon>Streptosporangiaceae</taxon>
        <taxon>Sinosporangium</taxon>
    </lineage>
</organism>
<feature type="domain" description="HTH luxR-type" evidence="6">
    <location>
        <begin position="148"/>
        <end position="213"/>
    </location>
</feature>
<dbReference type="CDD" id="cd17535">
    <property type="entry name" value="REC_NarL-like"/>
    <property type="match status" value="1"/>
</dbReference>
<dbReference type="PANTHER" id="PTHR43214:SF24">
    <property type="entry name" value="TRANSCRIPTIONAL REGULATORY PROTEIN NARL-RELATED"/>
    <property type="match status" value="1"/>
</dbReference>
<feature type="domain" description="Response regulatory" evidence="7">
    <location>
        <begin position="3"/>
        <end position="119"/>
    </location>
</feature>
<dbReference type="SUPFAM" id="SSF46894">
    <property type="entry name" value="C-terminal effector domain of the bipartite response regulators"/>
    <property type="match status" value="1"/>
</dbReference>
<dbReference type="PROSITE" id="PS50110">
    <property type="entry name" value="RESPONSE_REGULATORY"/>
    <property type="match status" value="1"/>
</dbReference>
<keyword evidence="2" id="KW-0805">Transcription regulation</keyword>
<dbReference type="InterPro" id="IPR000792">
    <property type="entry name" value="Tscrpt_reg_LuxR_C"/>
</dbReference>
<dbReference type="Proteomes" id="UP000198923">
    <property type="component" value="Unassembled WGS sequence"/>
</dbReference>
<dbReference type="AlphaFoldDB" id="A0A1G8JT44"/>
<dbReference type="Gene3D" id="3.40.50.2300">
    <property type="match status" value="1"/>
</dbReference>
<dbReference type="SUPFAM" id="SSF52172">
    <property type="entry name" value="CheY-like"/>
    <property type="match status" value="1"/>
</dbReference>
<dbReference type="InterPro" id="IPR011006">
    <property type="entry name" value="CheY-like_superfamily"/>
</dbReference>
<evidence type="ECO:0000259" key="6">
    <source>
        <dbReference type="PROSITE" id="PS50043"/>
    </source>
</evidence>
<dbReference type="InterPro" id="IPR058245">
    <property type="entry name" value="NreC/VraR/RcsB-like_REC"/>
</dbReference>
<name>A0A1G8JT44_9ACTN</name>
<dbReference type="EMBL" id="FNCN01000045">
    <property type="protein sequence ID" value="SDI34368.1"/>
    <property type="molecule type" value="Genomic_DNA"/>
</dbReference>
<dbReference type="STRING" id="504805.SAMN05421505_14516"/>
<keyword evidence="3 8" id="KW-0238">DNA-binding</keyword>
<evidence type="ECO:0000256" key="1">
    <source>
        <dbReference type="ARBA" id="ARBA00022553"/>
    </source>
</evidence>
<dbReference type="RefSeq" id="WP_093175277.1">
    <property type="nucleotide sequence ID" value="NZ_FNCN01000045.1"/>
</dbReference>
<keyword evidence="1 5" id="KW-0597">Phosphoprotein</keyword>
<dbReference type="PANTHER" id="PTHR43214">
    <property type="entry name" value="TWO-COMPONENT RESPONSE REGULATOR"/>
    <property type="match status" value="1"/>
</dbReference>
<protein>
    <submittedName>
        <fullName evidence="8">DNA-binding response regulator, NarL/FixJ family, contains REC and HTH domains</fullName>
    </submittedName>
</protein>
<gene>
    <name evidence="8" type="ORF">SAMN05421505_14516</name>
</gene>
<dbReference type="PROSITE" id="PS50043">
    <property type="entry name" value="HTH_LUXR_2"/>
    <property type="match status" value="1"/>
</dbReference>
<dbReference type="PROSITE" id="PS00622">
    <property type="entry name" value="HTH_LUXR_1"/>
    <property type="match status" value="1"/>
</dbReference>
<evidence type="ECO:0000256" key="5">
    <source>
        <dbReference type="PROSITE-ProRule" id="PRU00169"/>
    </source>
</evidence>
<dbReference type="SMART" id="SM00448">
    <property type="entry name" value="REC"/>
    <property type="match status" value="1"/>
</dbReference>
<evidence type="ECO:0000313" key="8">
    <source>
        <dbReference type="EMBL" id="SDI34368.1"/>
    </source>
</evidence>
<dbReference type="PRINTS" id="PR00038">
    <property type="entry name" value="HTHLUXR"/>
</dbReference>
<evidence type="ECO:0000259" key="7">
    <source>
        <dbReference type="PROSITE" id="PS50110"/>
    </source>
</evidence>
<reference evidence="8 9" key="1">
    <citation type="submission" date="2016-10" db="EMBL/GenBank/DDBJ databases">
        <authorList>
            <person name="de Groot N.N."/>
        </authorList>
    </citation>
    <scope>NUCLEOTIDE SEQUENCE [LARGE SCALE GENOMIC DNA]</scope>
    <source>
        <strain evidence="8 9">CPCC 201354</strain>
    </source>
</reference>
<dbReference type="CDD" id="cd06170">
    <property type="entry name" value="LuxR_C_like"/>
    <property type="match status" value="1"/>
</dbReference>
<dbReference type="Pfam" id="PF00072">
    <property type="entry name" value="Response_reg"/>
    <property type="match status" value="1"/>
</dbReference>
<sequence>MIKVLIADDEELVRTGLRAILEAADDIEVIAEARNGSEAVTEAARYRPHVVLMDVRMPVMDGVTALREINRSPQPPKVVMLTTFDRDEYVYSALRARAAGFLLKDTAPRDLIAAVRAVAQGNAMLSPTVTKRMLDAFARSETPDSAAARKRLAGLTERERQVSRAVARGLSNTEIARELGMTETTVKAHVSRSLAKLGLANRVQIALVVRDAGGNESP</sequence>
<dbReference type="GO" id="GO:0003677">
    <property type="term" value="F:DNA binding"/>
    <property type="evidence" value="ECO:0007669"/>
    <property type="project" value="UniProtKB-KW"/>
</dbReference>